<gene>
    <name evidence="1" type="ORF">HG542_18115</name>
</gene>
<evidence type="ECO:0000313" key="2">
    <source>
        <dbReference type="Proteomes" id="UP000587462"/>
    </source>
</evidence>
<dbReference type="RefSeq" id="WP_171082710.1">
    <property type="nucleotide sequence ID" value="NZ_BNBU01000012.1"/>
</dbReference>
<protein>
    <submittedName>
        <fullName evidence="1">Uncharacterized protein</fullName>
    </submittedName>
</protein>
<dbReference type="EMBL" id="JABBXF010000039">
    <property type="protein sequence ID" value="NVK79567.1"/>
    <property type="molecule type" value="Genomic_DNA"/>
</dbReference>
<dbReference type="AlphaFoldDB" id="A0A7Y7B5W2"/>
<comment type="caution">
    <text evidence="1">The sequence shown here is derived from an EMBL/GenBank/DDBJ whole genome shotgun (WGS) entry which is preliminary data.</text>
</comment>
<proteinExistence type="predicted"/>
<evidence type="ECO:0000313" key="1">
    <source>
        <dbReference type="EMBL" id="NVK79567.1"/>
    </source>
</evidence>
<name>A0A7Y7B5W2_STRMO</name>
<dbReference type="Proteomes" id="UP000587462">
    <property type="component" value="Unassembled WGS sequence"/>
</dbReference>
<reference evidence="1 2" key="1">
    <citation type="submission" date="2020-04" db="EMBL/GenBank/DDBJ databases">
        <title>Draft Genome Sequence of Streptomyces morookaense DSM 40503, an 8-azaguanine-producing strain.</title>
        <authorList>
            <person name="Qi J."/>
            <person name="Gao J.-M."/>
        </authorList>
    </citation>
    <scope>NUCLEOTIDE SEQUENCE [LARGE SCALE GENOMIC DNA]</scope>
    <source>
        <strain evidence="1 2">DSM 40503</strain>
    </source>
</reference>
<keyword evidence="2" id="KW-1185">Reference proteome</keyword>
<organism evidence="1 2">
    <name type="scientific">Streptomyces morookaense</name>
    <name type="common">Streptoverticillium morookaense</name>
    <dbReference type="NCBI Taxonomy" id="1970"/>
    <lineage>
        <taxon>Bacteria</taxon>
        <taxon>Bacillati</taxon>
        <taxon>Actinomycetota</taxon>
        <taxon>Actinomycetes</taxon>
        <taxon>Kitasatosporales</taxon>
        <taxon>Streptomycetaceae</taxon>
        <taxon>Streptomyces</taxon>
    </lineage>
</organism>
<accession>A0A7Y7B5W2</accession>
<sequence length="368" mass="39101">MNSVRSAWLLNRTDAGGGQTRVDTRLAPLGTMAPSGVLSSRDGVIPGSQYGKYVMDGLYVFGDQAGMTGKVSPGRAVVQSSEQAGAYPVTVTDYVPLVFTDGDANNPRIDLVVVRVYDAQQDTSNRTEAVIEIVQGVPAATPAAPSTPAGALALAEVTVPAGASAGKGGINWDTAVRDRRRATVSVGGIIPRGWGLNFPGAYPGQYRDTGTGLERWDGAQWKAYPEPRPGWQDYTPEWGADNGPKPAIGNGALYGRYLHDGAIVHFSATLKIGSSTKWVDTNGNWWLSLPVRPTGPAINGHLRSRLNKGYYAGTCFLDTTRHANGAACGWTTNKPNGETAPDWADGNFPETAADGHWYTVWGSYEASQ</sequence>